<dbReference type="EMBL" id="NVUS01000002">
    <property type="protein sequence ID" value="PCJ03498.1"/>
    <property type="molecule type" value="Genomic_DNA"/>
</dbReference>
<evidence type="ECO:0000256" key="1">
    <source>
        <dbReference type="SAM" id="SignalP"/>
    </source>
</evidence>
<evidence type="ECO:0000259" key="2">
    <source>
        <dbReference type="PROSITE" id="PS50222"/>
    </source>
</evidence>
<dbReference type="PROSITE" id="PS00018">
    <property type="entry name" value="EF_HAND_1"/>
    <property type="match status" value="1"/>
</dbReference>
<dbReference type="Gene3D" id="1.10.238.10">
    <property type="entry name" value="EF-hand"/>
    <property type="match status" value="1"/>
</dbReference>
<reference evidence="3" key="2">
    <citation type="journal article" date="2018" name="ISME J.">
        <title>A dynamic microbial community with high functional redundancy inhabits the cold, oxic subseafloor aquifer.</title>
        <authorList>
            <person name="Tully B.J."/>
            <person name="Wheat C.G."/>
            <person name="Glazer B.T."/>
            <person name="Huber J.A."/>
        </authorList>
    </citation>
    <scope>NUCLEOTIDE SEQUENCE</scope>
    <source>
        <strain evidence="3">NORP83</strain>
    </source>
</reference>
<feature type="signal peptide" evidence="1">
    <location>
        <begin position="1"/>
        <end position="28"/>
    </location>
</feature>
<feature type="chain" id="PRO_5012472553" description="EF-hand domain-containing protein" evidence="1">
    <location>
        <begin position="29"/>
        <end position="237"/>
    </location>
</feature>
<protein>
    <recommendedName>
        <fullName evidence="2">EF-hand domain-containing protein</fullName>
    </recommendedName>
</protein>
<dbReference type="InterPro" id="IPR011992">
    <property type="entry name" value="EF-hand-dom_pair"/>
</dbReference>
<dbReference type="InterPro" id="IPR018247">
    <property type="entry name" value="EF_Hand_1_Ca_BS"/>
</dbReference>
<feature type="domain" description="EF-hand" evidence="2">
    <location>
        <begin position="140"/>
        <end position="175"/>
    </location>
</feature>
<accession>A0A2A4ZAB8</accession>
<proteinExistence type="predicted"/>
<reference key="1">
    <citation type="submission" date="2017-08" db="EMBL/GenBank/DDBJ databases">
        <title>A dynamic microbial community with high functional redundancy inhabits the cold, oxic subseafloor aquifer.</title>
        <authorList>
            <person name="Tully B.J."/>
            <person name="Wheat C.G."/>
            <person name="Glazer B.T."/>
            <person name="Huber J.A."/>
        </authorList>
    </citation>
    <scope>NUCLEOTIDE SEQUENCE [LARGE SCALE GENOMIC DNA]</scope>
</reference>
<dbReference type="SUPFAM" id="SSF47473">
    <property type="entry name" value="EF-hand"/>
    <property type="match status" value="1"/>
</dbReference>
<dbReference type="Pfam" id="PF13202">
    <property type="entry name" value="EF-hand_5"/>
    <property type="match status" value="1"/>
</dbReference>
<comment type="caution">
    <text evidence="3">The sequence shown here is derived from an EMBL/GenBank/DDBJ whole genome shotgun (WGS) entry which is preliminary data.</text>
</comment>
<dbReference type="PROSITE" id="PS50222">
    <property type="entry name" value="EF_HAND_2"/>
    <property type="match status" value="1"/>
</dbReference>
<sequence length="237" mass="27311">MVMKKIYGNILRGFGVAALLCNGFVALAAENKTHSYSPTTYASFNDIPDSLAKMIRKGMFQEQYISKVLAVVRQSKLNRNIINQASIDDYKERLILKAVKRQKSTLVGYDIDLDGFIDKQEIRKSIIEKRPQYGKIKYKKKYDRQFQSMLAYDLDNDGKISYQEMGTLSQTIMQKKLNKSLLKQIQDFLRLDPNDNQIINVVELARLANRAFATIDKDMNTIISDREYANYYNASSN</sequence>
<gene>
    <name evidence="3" type="ORF">COB13_02420</name>
</gene>
<name>A0A2A4ZAB8_9PROT</name>
<dbReference type="InterPro" id="IPR002048">
    <property type="entry name" value="EF_hand_dom"/>
</dbReference>
<keyword evidence="1" id="KW-0732">Signal</keyword>
<dbReference type="AlphaFoldDB" id="A0A2A4ZAB8"/>
<organism evidence="3">
    <name type="scientific">OCS116 cluster bacterium</name>
    <dbReference type="NCBI Taxonomy" id="2030921"/>
    <lineage>
        <taxon>Bacteria</taxon>
        <taxon>Pseudomonadati</taxon>
        <taxon>Pseudomonadota</taxon>
        <taxon>Alphaproteobacteria</taxon>
        <taxon>OCS116 cluster</taxon>
    </lineage>
</organism>
<dbReference type="GO" id="GO:0005509">
    <property type="term" value="F:calcium ion binding"/>
    <property type="evidence" value="ECO:0007669"/>
    <property type="project" value="InterPro"/>
</dbReference>
<evidence type="ECO:0000313" key="3">
    <source>
        <dbReference type="EMBL" id="PCJ03498.1"/>
    </source>
</evidence>